<reference evidence="2" key="1">
    <citation type="journal article" date="2019" name="Sci. Rep.">
        <title>Draft genome of Tanacetum cinerariifolium, the natural source of mosquito coil.</title>
        <authorList>
            <person name="Yamashiro T."/>
            <person name="Shiraishi A."/>
            <person name="Satake H."/>
            <person name="Nakayama K."/>
        </authorList>
    </citation>
    <scope>NUCLEOTIDE SEQUENCE</scope>
</reference>
<evidence type="ECO:0000256" key="1">
    <source>
        <dbReference type="SAM" id="MobiDB-lite"/>
    </source>
</evidence>
<proteinExistence type="predicted"/>
<feature type="compositionally biased region" description="Acidic residues" evidence="1">
    <location>
        <begin position="66"/>
        <end position="75"/>
    </location>
</feature>
<dbReference type="EMBL" id="BKCJ011362545">
    <property type="protein sequence ID" value="GFD25677.1"/>
    <property type="molecule type" value="Genomic_DNA"/>
</dbReference>
<name>A0A699USP9_TANCI</name>
<feature type="region of interest" description="Disordered" evidence="1">
    <location>
        <begin position="1"/>
        <end position="23"/>
    </location>
</feature>
<gene>
    <name evidence="2" type="ORF">Tci_897646</name>
</gene>
<feature type="region of interest" description="Disordered" evidence="1">
    <location>
        <begin position="65"/>
        <end position="90"/>
    </location>
</feature>
<accession>A0A699USP9</accession>
<evidence type="ECO:0000313" key="2">
    <source>
        <dbReference type="EMBL" id="GFD25677.1"/>
    </source>
</evidence>
<feature type="non-terminal residue" evidence="2">
    <location>
        <position position="138"/>
    </location>
</feature>
<protein>
    <submittedName>
        <fullName evidence="2">Uncharacterized protein</fullName>
    </submittedName>
</protein>
<sequence>VPRPEHPPSSDYVPGPELPPLPVYVHEPEYPKYLVPSEDEAPMEDQPLLDDALPTTLSLGYVVDFNPEEDPEEDHVDYPADGWDGDDESPQIIVPLSQTRLHKARKTVRPQKPIPFPSKAEVARLLALPTPPPSLLSP</sequence>
<organism evidence="2">
    <name type="scientific">Tanacetum cinerariifolium</name>
    <name type="common">Dalmatian daisy</name>
    <name type="synonym">Chrysanthemum cinerariifolium</name>
    <dbReference type="NCBI Taxonomy" id="118510"/>
    <lineage>
        <taxon>Eukaryota</taxon>
        <taxon>Viridiplantae</taxon>
        <taxon>Streptophyta</taxon>
        <taxon>Embryophyta</taxon>
        <taxon>Tracheophyta</taxon>
        <taxon>Spermatophyta</taxon>
        <taxon>Magnoliopsida</taxon>
        <taxon>eudicotyledons</taxon>
        <taxon>Gunneridae</taxon>
        <taxon>Pentapetalae</taxon>
        <taxon>asterids</taxon>
        <taxon>campanulids</taxon>
        <taxon>Asterales</taxon>
        <taxon>Asteraceae</taxon>
        <taxon>Asteroideae</taxon>
        <taxon>Anthemideae</taxon>
        <taxon>Anthemidinae</taxon>
        <taxon>Tanacetum</taxon>
    </lineage>
</organism>
<comment type="caution">
    <text evidence="2">The sequence shown here is derived from an EMBL/GenBank/DDBJ whole genome shotgun (WGS) entry which is preliminary data.</text>
</comment>
<dbReference type="AlphaFoldDB" id="A0A699USP9"/>
<feature type="non-terminal residue" evidence="2">
    <location>
        <position position="1"/>
    </location>
</feature>